<accession>A0AAJ0BBE7</accession>
<protein>
    <submittedName>
        <fullName evidence="2">Necrosis inducing protein-domain-containing protein</fullName>
    </submittedName>
</protein>
<sequence>MFLFWQGHRRHSFLSTMKSLAALLALVPSVLALPTSGLPHDILFRRQTPNPPTALPQRATPNDLRWQPSLDFDTDGCYNVPAIDAAGNIAQGLPHSWTGLASNCRDLSDLNNNNVYSRQRCNANGWCIYLYDYYFEKDVSIPNFFDPGHTHDWEHIAVWVWNGAAQYVAASQHGNYDIRAAKDVRWDGDHPKMVYHKDGVSTHCFRFADPEDDKIENHKGVWFRGDLVSYNGFPAGVRDKLYAHDFGQANIALMDAAFPNNINKARPGTVEFDPNVDFGSPGTPP</sequence>
<dbReference type="Proteomes" id="UP001239445">
    <property type="component" value="Unassembled WGS sequence"/>
</dbReference>
<dbReference type="EMBL" id="MU839837">
    <property type="protein sequence ID" value="KAK1753637.1"/>
    <property type="molecule type" value="Genomic_DNA"/>
</dbReference>
<keyword evidence="3" id="KW-1185">Reference proteome</keyword>
<name>A0AAJ0BBE7_9PEZI</name>
<evidence type="ECO:0000313" key="3">
    <source>
        <dbReference type="Proteomes" id="UP001239445"/>
    </source>
</evidence>
<feature type="chain" id="PRO_5042469669" evidence="1">
    <location>
        <begin position="33"/>
        <end position="285"/>
    </location>
</feature>
<evidence type="ECO:0000256" key="1">
    <source>
        <dbReference type="SAM" id="SignalP"/>
    </source>
</evidence>
<dbReference type="PANTHER" id="PTHR33657:SF6">
    <property type="entry name" value="SECRETED PROTEIN"/>
    <property type="match status" value="1"/>
</dbReference>
<dbReference type="Pfam" id="PF05630">
    <property type="entry name" value="NPP1"/>
    <property type="match status" value="1"/>
</dbReference>
<proteinExistence type="predicted"/>
<feature type="signal peptide" evidence="1">
    <location>
        <begin position="1"/>
        <end position="32"/>
    </location>
</feature>
<reference evidence="2" key="1">
    <citation type="submission" date="2023-06" db="EMBL/GenBank/DDBJ databases">
        <title>Genome-scale phylogeny and comparative genomics of the fungal order Sordariales.</title>
        <authorList>
            <consortium name="Lawrence Berkeley National Laboratory"/>
            <person name="Hensen N."/>
            <person name="Bonometti L."/>
            <person name="Westerberg I."/>
            <person name="Brannstrom I.O."/>
            <person name="Guillou S."/>
            <person name="Cros-Aarteil S."/>
            <person name="Calhoun S."/>
            <person name="Haridas S."/>
            <person name="Kuo A."/>
            <person name="Mondo S."/>
            <person name="Pangilinan J."/>
            <person name="Riley R."/>
            <person name="Labutti K."/>
            <person name="Andreopoulos B."/>
            <person name="Lipzen A."/>
            <person name="Chen C."/>
            <person name="Yanf M."/>
            <person name="Daum C."/>
            <person name="Ng V."/>
            <person name="Clum A."/>
            <person name="Steindorff A."/>
            <person name="Ohm R."/>
            <person name="Martin F."/>
            <person name="Silar P."/>
            <person name="Natvig D."/>
            <person name="Lalanne C."/>
            <person name="Gautier V."/>
            <person name="Ament-Velasquez S.L."/>
            <person name="Kruys A."/>
            <person name="Hutchinson M.I."/>
            <person name="Powell A.J."/>
            <person name="Barry K."/>
            <person name="Miller A.N."/>
            <person name="Grigoriev I.V."/>
            <person name="Debuchy R."/>
            <person name="Gladieux P."/>
            <person name="Thoren M.H."/>
            <person name="Johannesson H."/>
        </authorList>
    </citation>
    <scope>NUCLEOTIDE SEQUENCE</scope>
    <source>
        <strain evidence="2">PSN4</strain>
    </source>
</reference>
<dbReference type="AlphaFoldDB" id="A0AAJ0BBE7"/>
<dbReference type="PANTHER" id="PTHR33657">
    <property type="entry name" value="DOMAIN PROTEIN, PUTATIVE (AFU_ORTHOLOGUE AFUA_5G00600)-RELATED"/>
    <property type="match status" value="1"/>
</dbReference>
<dbReference type="InterPro" id="IPR008701">
    <property type="entry name" value="NPP1"/>
</dbReference>
<dbReference type="PIRSF" id="PIRSF029958">
    <property type="entry name" value="Necrosis-inducing_protein"/>
    <property type="match status" value="1"/>
</dbReference>
<evidence type="ECO:0000313" key="2">
    <source>
        <dbReference type="EMBL" id="KAK1753637.1"/>
    </source>
</evidence>
<gene>
    <name evidence="2" type="ORF">QBC47DRAFT_386839</name>
</gene>
<keyword evidence="1" id="KW-0732">Signal</keyword>
<comment type="caution">
    <text evidence="2">The sequence shown here is derived from an EMBL/GenBank/DDBJ whole genome shotgun (WGS) entry which is preliminary data.</text>
</comment>
<organism evidence="2 3">
    <name type="scientific">Echria macrotheca</name>
    <dbReference type="NCBI Taxonomy" id="438768"/>
    <lineage>
        <taxon>Eukaryota</taxon>
        <taxon>Fungi</taxon>
        <taxon>Dikarya</taxon>
        <taxon>Ascomycota</taxon>
        <taxon>Pezizomycotina</taxon>
        <taxon>Sordariomycetes</taxon>
        <taxon>Sordariomycetidae</taxon>
        <taxon>Sordariales</taxon>
        <taxon>Schizotheciaceae</taxon>
        <taxon>Echria</taxon>
    </lineage>
</organism>